<evidence type="ECO:0000256" key="8">
    <source>
        <dbReference type="SAM" id="Phobius"/>
    </source>
</evidence>
<feature type="transmembrane region" description="Helical" evidence="8">
    <location>
        <begin position="30"/>
        <end position="46"/>
    </location>
</feature>
<dbReference type="EMBL" id="FNXT01001318">
    <property type="protein sequence ID" value="SZX78368.1"/>
    <property type="molecule type" value="Genomic_DNA"/>
</dbReference>
<keyword evidence="4" id="KW-0677">Repeat</keyword>
<dbReference type="PANTHER" id="PTHR43652">
    <property type="entry name" value="BASIC AMINO ACID ANTIPORTER YFCC-RELATED"/>
    <property type="match status" value="1"/>
</dbReference>
<feature type="transmembrane region" description="Helical" evidence="8">
    <location>
        <begin position="109"/>
        <end position="128"/>
    </location>
</feature>
<evidence type="ECO:0000256" key="7">
    <source>
        <dbReference type="SAM" id="MobiDB-lite"/>
    </source>
</evidence>
<evidence type="ECO:0000256" key="4">
    <source>
        <dbReference type="ARBA" id="ARBA00022737"/>
    </source>
</evidence>
<evidence type="ECO:0000256" key="5">
    <source>
        <dbReference type="ARBA" id="ARBA00022989"/>
    </source>
</evidence>
<dbReference type="InterPro" id="IPR004680">
    <property type="entry name" value="Cit_transptr-like_dom"/>
</dbReference>
<keyword evidence="2" id="KW-0813">Transport</keyword>
<feature type="domain" description="Citrate transporter-like" evidence="9">
    <location>
        <begin position="25"/>
        <end position="338"/>
    </location>
</feature>
<feature type="transmembrane region" description="Helical" evidence="8">
    <location>
        <begin position="140"/>
        <end position="168"/>
    </location>
</feature>
<dbReference type="GO" id="GO:0005886">
    <property type="term" value="C:plasma membrane"/>
    <property type="evidence" value="ECO:0007669"/>
    <property type="project" value="TreeGrafter"/>
</dbReference>
<comment type="subcellular location">
    <subcellularLocation>
        <location evidence="1">Membrane</location>
        <topology evidence="1">Multi-pass membrane protein</topology>
    </subcellularLocation>
</comment>
<keyword evidence="6 8" id="KW-0472">Membrane</keyword>
<evidence type="ECO:0000259" key="9">
    <source>
        <dbReference type="Pfam" id="PF03600"/>
    </source>
</evidence>
<dbReference type="Pfam" id="PF03600">
    <property type="entry name" value="CitMHS"/>
    <property type="match status" value="1"/>
</dbReference>
<dbReference type="GO" id="GO:0006813">
    <property type="term" value="P:potassium ion transport"/>
    <property type="evidence" value="ECO:0007669"/>
    <property type="project" value="InterPro"/>
</dbReference>
<feature type="compositionally biased region" description="Low complexity" evidence="7">
    <location>
        <begin position="420"/>
        <end position="434"/>
    </location>
</feature>
<evidence type="ECO:0000313" key="10">
    <source>
        <dbReference type="EMBL" id="SZX78368.1"/>
    </source>
</evidence>
<evidence type="ECO:0000256" key="1">
    <source>
        <dbReference type="ARBA" id="ARBA00004141"/>
    </source>
</evidence>
<dbReference type="SUPFAM" id="SSF116726">
    <property type="entry name" value="TrkA C-terminal domain-like"/>
    <property type="match status" value="1"/>
</dbReference>
<proteinExistence type="predicted"/>
<dbReference type="AlphaFoldDB" id="A0A383WLN1"/>
<evidence type="ECO:0000256" key="6">
    <source>
        <dbReference type="ARBA" id="ARBA00023136"/>
    </source>
</evidence>
<reference evidence="10 11" key="1">
    <citation type="submission" date="2016-10" db="EMBL/GenBank/DDBJ databases">
        <authorList>
            <person name="Cai Z."/>
        </authorList>
    </citation>
    <scope>NUCLEOTIDE SEQUENCE [LARGE SCALE GENOMIC DNA]</scope>
</reference>
<dbReference type="STRING" id="3088.A0A383WLN1"/>
<feature type="transmembrane region" description="Helical" evidence="8">
    <location>
        <begin position="188"/>
        <end position="208"/>
    </location>
</feature>
<gene>
    <name evidence="10" type="ORF">BQ4739_LOCUS18656</name>
</gene>
<keyword evidence="3 8" id="KW-0812">Transmembrane</keyword>
<sequence length="568" mass="59565">MVSLGWDGAVTIVVLVLGLIVMMGDWMAPHLTFTLMVGVLMAATVIDTRAGASGFSNTGVLTVVILYSVAEGVSQTGGLDRLMSRVLGTTATSGRAAMIRMMLPVAVSSAFLNNTPIVALMIPILISWGRRCNVSPKQLLIPLSYASIFGGTTTLIGTSTNLVIAGLQSRRYAGTENATFNFFDITPYGLPYGVAGFAFTVLIGIWLLPKDTGSRPREDLLMAAAVGPTSGAGVAGKSLPSSGLLQLSGLKLLWISRKGHLLYKSAAEDEYQPVAHKAFAWLKQLQRGQTGTVPTSNASAAGTSQAVERHEGLSGSGSESPHDERREHMTVTIGGGSIASAEDVTLQEGDVLHFQGSLKHLQEEAARLGLILLTSDLTNAQDAAAKAASGAPPLPSDTTRDHHVVHPTHDDDTTAPDNYSSSAASSGSHPGVSSRVKGFAKSLVGHGTEVEGYPGSSSNPKDVGSKLSSLPWSGSIALRAPTLGWSGATMWLFMARVRKGAPIIGRTINEVGFQATFGVIVVGGELSDKRTHHNTLGELVLGSGDLLVFSARNDFDYAGSSFTQIFEH</sequence>
<keyword evidence="5 8" id="KW-1133">Transmembrane helix</keyword>
<accession>A0A383WLN1</accession>
<dbReference type="InterPro" id="IPR051679">
    <property type="entry name" value="DASS-Related_Transporters"/>
</dbReference>
<evidence type="ECO:0000256" key="3">
    <source>
        <dbReference type="ARBA" id="ARBA00022692"/>
    </source>
</evidence>
<feature type="compositionally biased region" description="Polar residues" evidence="7">
    <location>
        <begin position="291"/>
        <end position="306"/>
    </location>
</feature>
<feature type="transmembrane region" description="Helical" evidence="8">
    <location>
        <begin position="6"/>
        <end position="23"/>
    </location>
</feature>
<dbReference type="GO" id="GO:0055085">
    <property type="term" value="P:transmembrane transport"/>
    <property type="evidence" value="ECO:0007669"/>
    <property type="project" value="InterPro"/>
</dbReference>
<dbReference type="InterPro" id="IPR036721">
    <property type="entry name" value="RCK_C_sf"/>
</dbReference>
<dbReference type="PANTHER" id="PTHR43652:SF9">
    <property type="entry name" value="RCK C-TERMINAL DOMAIN-CONTAINING PROTEIN"/>
    <property type="match status" value="1"/>
</dbReference>
<evidence type="ECO:0000256" key="2">
    <source>
        <dbReference type="ARBA" id="ARBA00022448"/>
    </source>
</evidence>
<evidence type="ECO:0000313" key="11">
    <source>
        <dbReference type="Proteomes" id="UP000256970"/>
    </source>
</evidence>
<dbReference type="Gene3D" id="3.30.70.1450">
    <property type="entry name" value="Regulator of K+ conductance, C-terminal domain"/>
    <property type="match status" value="1"/>
</dbReference>
<dbReference type="Proteomes" id="UP000256970">
    <property type="component" value="Unassembled WGS sequence"/>
</dbReference>
<feature type="compositionally biased region" description="Basic and acidic residues" evidence="7">
    <location>
        <begin position="398"/>
        <end position="412"/>
    </location>
</feature>
<name>A0A383WLN1_TETOB</name>
<protein>
    <recommendedName>
        <fullName evidence="9">Citrate transporter-like domain-containing protein</fullName>
    </recommendedName>
</protein>
<feature type="region of interest" description="Disordered" evidence="7">
    <location>
        <begin position="291"/>
        <end position="325"/>
    </location>
</feature>
<feature type="region of interest" description="Disordered" evidence="7">
    <location>
        <begin position="384"/>
        <end position="435"/>
    </location>
</feature>
<keyword evidence="11" id="KW-1185">Reference proteome</keyword>
<organism evidence="10 11">
    <name type="scientific">Tetradesmus obliquus</name>
    <name type="common">Green alga</name>
    <name type="synonym">Acutodesmus obliquus</name>
    <dbReference type="NCBI Taxonomy" id="3088"/>
    <lineage>
        <taxon>Eukaryota</taxon>
        <taxon>Viridiplantae</taxon>
        <taxon>Chlorophyta</taxon>
        <taxon>core chlorophytes</taxon>
        <taxon>Chlorophyceae</taxon>
        <taxon>CS clade</taxon>
        <taxon>Sphaeropleales</taxon>
        <taxon>Scenedesmaceae</taxon>
        <taxon>Tetradesmus</taxon>
    </lineage>
</organism>